<reference evidence="2 3" key="1">
    <citation type="submission" date="2020-09" db="EMBL/GenBank/DDBJ databases">
        <title>De no assembly of potato wild relative species, Solanum commersonii.</title>
        <authorList>
            <person name="Cho K."/>
        </authorList>
    </citation>
    <scope>NUCLEOTIDE SEQUENCE [LARGE SCALE GENOMIC DNA]</scope>
    <source>
        <strain evidence="2">LZ3.2</strain>
        <tissue evidence="2">Leaf</tissue>
    </source>
</reference>
<proteinExistence type="predicted"/>
<dbReference type="EMBL" id="JACXVP010000002">
    <property type="protein sequence ID" value="KAG5623556.1"/>
    <property type="molecule type" value="Genomic_DNA"/>
</dbReference>
<name>A0A9J6AGW6_SOLCO</name>
<evidence type="ECO:0000259" key="1">
    <source>
        <dbReference type="Pfam" id="PF03108"/>
    </source>
</evidence>
<gene>
    <name evidence="2" type="ORF">H5410_008774</name>
</gene>
<comment type="caution">
    <text evidence="2">The sequence shown here is derived from an EMBL/GenBank/DDBJ whole genome shotgun (WGS) entry which is preliminary data.</text>
</comment>
<organism evidence="2 3">
    <name type="scientific">Solanum commersonii</name>
    <name type="common">Commerson's wild potato</name>
    <name type="synonym">Commerson's nightshade</name>
    <dbReference type="NCBI Taxonomy" id="4109"/>
    <lineage>
        <taxon>Eukaryota</taxon>
        <taxon>Viridiplantae</taxon>
        <taxon>Streptophyta</taxon>
        <taxon>Embryophyta</taxon>
        <taxon>Tracheophyta</taxon>
        <taxon>Spermatophyta</taxon>
        <taxon>Magnoliopsida</taxon>
        <taxon>eudicotyledons</taxon>
        <taxon>Gunneridae</taxon>
        <taxon>Pentapetalae</taxon>
        <taxon>asterids</taxon>
        <taxon>lamiids</taxon>
        <taxon>Solanales</taxon>
        <taxon>Solanaceae</taxon>
        <taxon>Solanoideae</taxon>
        <taxon>Solaneae</taxon>
        <taxon>Solanum</taxon>
    </lineage>
</organism>
<keyword evidence="3" id="KW-1185">Reference proteome</keyword>
<protein>
    <recommendedName>
        <fullName evidence="1">Transposase MuDR plant domain-containing protein</fullName>
    </recommendedName>
</protein>
<feature type="domain" description="Transposase MuDR plant" evidence="1">
    <location>
        <begin position="34"/>
        <end position="71"/>
    </location>
</feature>
<accession>A0A9J6AGW6</accession>
<dbReference type="Pfam" id="PF03108">
    <property type="entry name" value="DBD_Tnp_Mut"/>
    <property type="match status" value="1"/>
</dbReference>
<sequence>MMKQMLAGDGEEVEQIVRKKKKNRVIFYPTSEKIVWELGLVFANVREFREAVTKYAVQEKIQIEKYEIERRNVFWKIAKSTFEAELKDHIDAMKKLGSDCLDGL</sequence>
<dbReference type="Proteomes" id="UP000824120">
    <property type="component" value="Chromosome 2"/>
</dbReference>
<dbReference type="AlphaFoldDB" id="A0A9J6AGW6"/>
<evidence type="ECO:0000313" key="2">
    <source>
        <dbReference type="EMBL" id="KAG5623556.1"/>
    </source>
</evidence>
<dbReference type="InterPro" id="IPR004332">
    <property type="entry name" value="Transposase_MuDR"/>
</dbReference>
<evidence type="ECO:0000313" key="3">
    <source>
        <dbReference type="Proteomes" id="UP000824120"/>
    </source>
</evidence>